<dbReference type="EMBL" id="CM037155">
    <property type="protein sequence ID" value="KAH7846032.1"/>
    <property type="molecule type" value="Genomic_DNA"/>
</dbReference>
<gene>
    <name evidence="1" type="ORF">Vadar_008939</name>
</gene>
<keyword evidence="2" id="KW-1185">Reference proteome</keyword>
<accession>A0ACB7XYH9</accession>
<dbReference type="Proteomes" id="UP000828048">
    <property type="component" value="Chromosome 5"/>
</dbReference>
<reference evidence="1 2" key="1">
    <citation type="journal article" date="2021" name="Hortic Res">
        <title>High-quality reference genome and annotation aids understanding of berry development for evergreen blueberry (Vaccinium darrowii).</title>
        <authorList>
            <person name="Yu J."/>
            <person name="Hulse-Kemp A.M."/>
            <person name="Babiker E."/>
            <person name="Staton M."/>
        </authorList>
    </citation>
    <scope>NUCLEOTIDE SEQUENCE [LARGE SCALE GENOMIC DNA]</scope>
    <source>
        <strain evidence="2">cv. NJ 8807/NJ 8810</strain>
        <tissue evidence="1">Young leaf</tissue>
    </source>
</reference>
<protein>
    <submittedName>
        <fullName evidence="1">Uncharacterized protein</fullName>
    </submittedName>
</protein>
<evidence type="ECO:0000313" key="1">
    <source>
        <dbReference type="EMBL" id="KAH7846032.1"/>
    </source>
</evidence>
<evidence type="ECO:0000313" key="2">
    <source>
        <dbReference type="Proteomes" id="UP000828048"/>
    </source>
</evidence>
<name>A0ACB7XYH9_9ERIC</name>
<comment type="caution">
    <text evidence="1">The sequence shown here is derived from an EMBL/GenBank/DDBJ whole genome shotgun (WGS) entry which is preliminary data.</text>
</comment>
<sequence>MNDYKVVRIVGLVYKETLWTLPSVVQICMLRSGSWRDTDLVLPAEIFGPSRFNTYINGTFNWLARDFGSGMINEIMILSFHMSDEVFATIKIPDFLWEGHRVSLTLWNGSFALIRSPFKRGRIRAPSTPTYFEIWAMNQSRLEEAWVKQVAIGPIAGVERPVAILGIDKLFLESSEGELISCNLRTQEIRNHQIYGDGRRMQVGIYNESLTSVE</sequence>
<organism evidence="1 2">
    <name type="scientific">Vaccinium darrowii</name>
    <dbReference type="NCBI Taxonomy" id="229202"/>
    <lineage>
        <taxon>Eukaryota</taxon>
        <taxon>Viridiplantae</taxon>
        <taxon>Streptophyta</taxon>
        <taxon>Embryophyta</taxon>
        <taxon>Tracheophyta</taxon>
        <taxon>Spermatophyta</taxon>
        <taxon>Magnoliopsida</taxon>
        <taxon>eudicotyledons</taxon>
        <taxon>Gunneridae</taxon>
        <taxon>Pentapetalae</taxon>
        <taxon>asterids</taxon>
        <taxon>Ericales</taxon>
        <taxon>Ericaceae</taxon>
        <taxon>Vaccinioideae</taxon>
        <taxon>Vaccinieae</taxon>
        <taxon>Vaccinium</taxon>
    </lineage>
</organism>
<proteinExistence type="predicted"/>